<comment type="catalytic activity">
    <reaction evidence="3">
        <text>(2S)-3-sulfolactaldehyde + NAD(+) + H2O = (2S)-3-sulfolactate + NADH + 2 H(+)</text>
        <dbReference type="Rhea" id="RHEA:47932"/>
        <dbReference type="ChEBI" id="CHEBI:15377"/>
        <dbReference type="ChEBI" id="CHEBI:15378"/>
        <dbReference type="ChEBI" id="CHEBI:57540"/>
        <dbReference type="ChEBI" id="CHEBI:57945"/>
        <dbReference type="ChEBI" id="CHEBI:61289"/>
        <dbReference type="ChEBI" id="CHEBI:90109"/>
        <dbReference type="EC" id="1.2.1.97"/>
    </reaction>
    <physiologicalReaction direction="left-to-right" evidence="3">
        <dbReference type="Rhea" id="RHEA:47933"/>
    </physiologicalReaction>
</comment>
<evidence type="ECO:0000256" key="1">
    <source>
        <dbReference type="ARBA" id="ARBA00009986"/>
    </source>
</evidence>
<name>A0A429X562_SIMTE</name>
<proteinExistence type="inferred from homology"/>
<keyword evidence="2 8" id="KW-0560">Oxidoreductase</keyword>
<protein>
    <recommendedName>
        <fullName evidence="6">3-sulfolactaldehyde dehydrogenase</fullName>
        <ecNumber evidence="5">1.2.1.97</ecNumber>
    </recommendedName>
</protein>
<evidence type="ECO:0000259" key="9">
    <source>
        <dbReference type="Pfam" id="PF00171"/>
    </source>
</evidence>
<evidence type="ECO:0000256" key="3">
    <source>
        <dbReference type="ARBA" id="ARBA00050326"/>
    </source>
</evidence>
<reference evidence="11 12" key="1">
    <citation type="submission" date="2018-12" db="EMBL/GenBank/DDBJ databases">
        <authorList>
            <person name="Sun L."/>
            <person name="Chen Z."/>
        </authorList>
    </citation>
    <scope>NUCLEOTIDE SEQUENCE [LARGE SCALE GENOMIC DNA]</scope>
    <source>
        <strain evidence="11 12">LMG 29736</strain>
    </source>
</reference>
<dbReference type="InterPro" id="IPR016162">
    <property type="entry name" value="Ald_DH_N"/>
</dbReference>
<dbReference type="Pfam" id="PF00171">
    <property type="entry name" value="Aldedh"/>
    <property type="match status" value="1"/>
</dbReference>
<dbReference type="EMBL" id="BORJ01000002">
    <property type="protein sequence ID" value="GIN95263.1"/>
    <property type="molecule type" value="Genomic_DNA"/>
</dbReference>
<dbReference type="FunFam" id="3.40.309.10:FF:000009">
    <property type="entry name" value="Aldehyde dehydrogenase A"/>
    <property type="match status" value="1"/>
</dbReference>
<dbReference type="Gene3D" id="3.40.309.10">
    <property type="entry name" value="Aldehyde Dehydrogenase, Chain A, domain 2"/>
    <property type="match status" value="1"/>
</dbReference>
<dbReference type="PROSITE" id="PS00070">
    <property type="entry name" value="ALDEHYDE_DEHYDR_CYS"/>
    <property type="match status" value="1"/>
</dbReference>
<dbReference type="EC" id="1.2.1.97" evidence="5"/>
<evidence type="ECO:0000256" key="5">
    <source>
        <dbReference type="ARBA" id="ARBA00066984"/>
    </source>
</evidence>
<dbReference type="OrthoDB" id="9762913at2"/>
<accession>A0A429X562</accession>
<evidence type="ECO:0000313" key="10">
    <source>
        <dbReference type="EMBL" id="GIN95263.1"/>
    </source>
</evidence>
<keyword evidence="13" id="KW-1185">Reference proteome</keyword>
<dbReference type="GO" id="GO:0016620">
    <property type="term" value="F:oxidoreductase activity, acting on the aldehyde or oxo group of donors, NAD or NADP as acceptor"/>
    <property type="evidence" value="ECO:0007669"/>
    <property type="project" value="InterPro"/>
</dbReference>
<dbReference type="InterPro" id="IPR016163">
    <property type="entry name" value="Ald_DH_C"/>
</dbReference>
<evidence type="ECO:0000313" key="11">
    <source>
        <dbReference type="EMBL" id="RST58556.1"/>
    </source>
</evidence>
<comment type="similarity">
    <text evidence="1 8">Belongs to the aldehyde dehydrogenase family.</text>
</comment>
<dbReference type="InterPro" id="IPR016161">
    <property type="entry name" value="Ald_DH/histidinol_DH"/>
</dbReference>
<dbReference type="InterPro" id="IPR029510">
    <property type="entry name" value="Ald_DH_CS_GLU"/>
</dbReference>
<comment type="caution">
    <text evidence="11">The sequence shown here is derived from an EMBL/GenBank/DDBJ whole genome shotgun (WGS) entry which is preliminary data.</text>
</comment>
<dbReference type="PANTHER" id="PTHR11699">
    <property type="entry name" value="ALDEHYDE DEHYDROGENASE-RELATED"/>
    <property type="match status" value="1"/>
</dbReference>
<feature type="active site" evidence="7">
    <location>
        <position position="263"/>
    </location>
</feature>
<comment type="function">
    <text evidence="4">Part of the sulfo-TAL (or sulfo-SFT) pathway, a D-sulfoquinovose degradation pathway that produces sulfolactate (SL). Catalyzes the oxidation of 3-sulfolactaldehyde (SLA) to sulfolactate (SL).</text>
</comment>
<dbReference type="InterPro" id="IPR015590">
    <property type="entry name" value="Aldehyde_DH_dom"/>
</dbReference>
<dbReference type="EMBL" id="QYTW02000019">
    <property type="protein sequence ID" value="RST58556.1"/>
    <property type="molecule type" value="Genomic_DNA"/>
</dbReference>
<evidence type="ECO:0000256" key="4">
    <source>
        <dbReference type="ARBA" id="ARBA00054572"/>
    </source>
</evidence>
<evidence type="ECO:0000256" key="6">
    <source>
        <dbReference type="ARBA" id="ARBA00067277"/>
    </source>
</evidence>
<organism evidence="11 12">
    <name type="scientific">Siminovitchia terrae</name>
    <name type="common">Bacillus terrae</name>
    <dbReference type="NCBI Taxonomy" id="1914933"/>
    <lineage>
        <taxon>Bacteria</taxon>
        <taxon>Bacillati</taxon>
        <taxon>Bacillota</taxon>
        <taxon>Bacilli</taxon>
        <taxon>Bacillales</taxon>
        <taxon>Bacillaceae</taxon>
        <taxon>Siminovitchia</taxon>
    </lineage>
</organism>
<dbReference type="InterPro" id="IPR016160">
    <property type="entry name" value="Ald_DH_CS_CYS"/>
</dbReference>
<dbReference type="RefSeq" id="WP_120116025.1">
    <property type="nucleotide sequence ID" value="NZ_BORJ01000002.1"/>
</dbReference>
<dbReference type="SUPFAM" id="SSF53720">
    <property type="entry name" value="ALDH-like"/>
    <property type="match status" value="1"/>
</dbReference>
<evidence type="ECO:0000256" key="7">
    <source>
        <dbReference type="PROSITE-ProRule" id="PRU10007"/>
    </source>
</evidence>
<dbReference type="Proteomes" id="UP000680670">
    <property type="component" value="Unassembled WGS sequence"/>
</dbReference>
<dbReference type="Gene3D" id="3.40.605.10">
    <property type="entry name" value="Aldehyde Dehydrogenase, Chain A, domain 1"/>
    <property type="match status" value="1"/>
</dbReference>
<gene>
    <name evidence="10" type="primary">ycbD_1</name>
    <name evidence="11" type="ORF">D5F11_017195</name>
    <name evidence="10" type="ORF">J6TS1_11330</name>
</gene>
<evidence type="ECO:0000313" key="12">
    <source>
        <dbReference type="Proteomes" id="UP000287296"/>
    </source>
</evidence>
<dbReference type="Proteomes" id="UP000287296">
    <property type="component" value="Unassembled WGS sequence"/>
</dbReference>
<reference evidence="10 13" key="2">
    <citation type="submission" date="2021-03" db="EMBL/GenBank/DDBJ databases">
        <title>Antimicrobial resistance genes in bacteria isolated from Japanese honey, and their potential for conferring macrolide and lincosamide resistance in the American foulbrood pathogen Paenibacillus larvae.</title>
        <authorList>
            <person name="Okamoto M."/>
            <person name="Kumagai M."/>
            <person name="Kanamori H."/>
            <person name="Takamatsu D."/>
        </authorList>
    </citation>
    <scope>NUCLEOTIDE SEQUENCE [LARGE SCALE GENOMIC DNA]</scope>
    <source>
        <strain evidence="10 13">J6TS1</strain>
    </source>
</reference>
<evidence type="ECO:0000256" key="2">
    <source>
        <dbReference type="ARBA" id="ARBA00023002"/>
    </source>
</evidence>
<dbReference type="FunFam" id="3.40.605.10:FF:000007">
    <property type="entry name" value="NAD/NADP-dependent betaine aldehyde dehydrogenase"/>
    <property type="match status" value="1"/>
</dbReference>
<dbReference type="PROSITE" id="PS00687">
    <property type="entry name" value="ALDEHYDE_DEHYDR_GLU"/>
    <property type="match status" value="1"/>
</dbReference>
<evidence type="ECO:0000256" key="8">
    <source>
        <dbReference type="RuleBase" id="RU003345"/>
    </source>
</evidence>
<dbReference type="AlphaFoldDB" id="A0A429X562"/>
<evidence type="ECO:0000313" key="13">
    <source>
        <dbReference type="Proteomes" id="UP000680670"/>
    </source>
</evidence>
<feature type="domain" description="Aldehyde dehydrogenase" evidence="9">
    <location>
        <begin position="26"/>
        <end position="492"/>
    </location>
</feature>
<sequence>MQTDTIYKKMNKETIPIYKNYINGEWVVSVTGELYDSKNPSRTSEILGRFQKSSVDDVRQAIVAAKEAFPKWANTAAPIRGEVIFKLINLLDENKEELAYIITKEVGKAIREARGEVTKTIQAMKQFSGEATRLAGETLPSYNEDIFAYTIREPLGVVGVIAPYNFPLGIGIWKIAPAIIAGNTVVFKPASTTSLISVKIIELFEKAGVPAGVINMVTGSGAVIGKEFGENKDLKAVSFTGSTDVGVALGKAVTQHGGKMQAEMGGKNPAIILEDADLDLAIDSIVSSGFYDNGQRCTGTSRVYAPKSIYREVIDRLIEKAESLIIQDGMHEQTTNGPVIDEHQLNRYLHYVQTAIDEGATLETGGKRLTDGGLKEGYFVAPTIFSNMRPDMTIAKEEIFGPVIGVFEVDSYEEALRMANDIEFGLSSTIYTKNLEKAFHFVRSIQSGVTHVNLPSTYFENHYPFGGKKESSIGPREQGSTALDFWTDIKTVYMKP</sequence>